<dbReference type="InterPro" id="IPR027417">
    <property type="entry name" value="P-loop_NTPase"/>
</dbReference>
<dbReference type="Gene3D" id="3.40.50.300">
    <property type="entry name" value="P-loop containing nucleotide triphosphate hydrolases"/>
    <property type="match status" value="1"/>
</dbReference>
<dbReference type="GO" id="GO:0009898">
    <property type="term" value="C:cytoplasmic side of plasma membrane"/>
    <property type="evidence" value="ECO:0007669"/>
    <property type="project" value="TreeGrafter"/>
</dbReference>
<dbReference type="STRING" id="37928.SAMN04489742_4850"/>
<dbReference type="PANTHER" id="PTHR43384:SF14">
    <property type="entry name" value="ESX-1 SECRETION-ASSOCIATED PROTEIN ESPI"/>
    <property type="match status" value="1"/>
</dbReference>
<evidence type="ECO:0000259" key="2">
    <source>
        <dbReference type="Pfam" id="PF13614"/>
    </source>
</evidence>
<dbReference type="OrthoDB" id="4640801at2"/>
<feature type="region of interest" description="Disordered" evidence="1">
    <location>
        <begin position="81"/>
        <end position="171"/>
    </location>
</feature>
<dbReference type="InterPro" id="IPR050625">
    <property type="entry name" value="ParA/MinD_ATPase"/>
</dbReference>
<proteinExistence type="predicted"/>
<keyword evidence="3" id="KW-0969">Cilium</keyword>
<dbReference type="GO" id="GO:0005524">
    <property type="term" value="F:ATP binding"/>
    <property type="evidence" value="ECO:0007669"/>
    <property type="project" value="TreeGrafter"/>
</dbReference>
<dbReference type="GO" id="GO:0051782">
    <property type="term" value="P:negative regulation of cell division"/>
    <property type="evidence" value="ECO:0007669"/>
    <property type="project" value="TreeGrafter"/>
</dbReference>
<name>A0A1H1HZJ6_9MICC</name>
<evidence type="ECO:0000313" key="3">
    <source>
        <dbReference type="EMBL" id="SDR30901.1"/>
    </source>
</evidence>
<dbReference type="InterPro" id="IPR025669">
    <property type="entry name" value="AAA_dom"/>
</dbReference>
<dbReference type="Pfam" id="PF13614">
    <property type="entry name" value="AAA_31"/>
    <property type="match status" value="1"/>
</dbReference>
<dbReference type="GO" id="GO:0005829">
    <property type="term" value="C:cytosol"/>
    <property type="evidence" value="ECO:0007669"/>
    <property type="project" value="TreeGrafter"/>
</dbReference>
<gene>
    <name evidence="3" type="ORF">SAMN04489742_4850</name>
</gene>
<keyword evidence="3" id="KW-0966">Cell projection</keyword>
<reference evidence="3 4" key="1">
    <citation type="submission" date="2016-10" db="EMBL/GenBank/DDBJ databases">
        <authorList>
            <person name="de Groot N.N."/>
        </authorList>
    </citation>
    <scope>NUCLEOTIDE SEQUENCE [LARGE SCALE GENOMIC DNA]</scope>
    <source>
        <strain evidence="3 4">DSM 20117</strain>
    </source>
</reference>
<keyword evidence="3" id="KW-0282">Flagellum</keyword>
<dbReference type="GO" id="GO:0016887">
    <property type="term" value="F:ATP hydrolysis activity"/>
    <property type="evidence" value="ECO:0007669"/>
    <property type="project" value="TreeGrafter"/>
</dbReference>
<evidence type="ECO:0000256" key="1">
    <source>
        <dbReference type="SAM" id="MobiDB-lite"/>
    </source>
</evidence>
<feature type="domain" description="AAA" evidence="2">
    <location>
        <begin position="228"/>
        <end position="380"/>
    </location>
</feature>
<evidence type="ECO:0000313" key="4">
    <source>
        <dbReference type="Proteomes" id="UP000181917"/>
    </source>
</evidence>
<dbReference type="KEGG" id="acry:AC20117_22510"/>
<dbReference type="SUPFAM" id="SSF52540">
    <property type="entry name" value="P-loop containing nucleoside triphosphate hydrolases"/>
    <property type="match status" value="1"/>
</dbReference>
<keyword evidence="4" id="KW-1185">Reference proteome</keyword>
<dbReference type="RefSeq" id="WP_074703608.1">
    <property type="nucleotide sequence ID" value="NZ_CP018865.1"/>
</dbReference>
<protein>
    <submittedName>
        <fullName evidence="3">MinD-like ATPase involved in chromosome partitioning or flagellar assembly</fullName>
    </submittedName>
</protein>
<dbReference type="PANTHER" id="PTHR43384">
    <property type="entry name" value="SEPTUM SITE-DETERMINING PROTEIN MIND HOMOLOG, CHLOROPLASTIC-RELATED"/>
    <property type="match status" value="1"/>
</dbReference>
<organism evidence="3 4">
    <name type="scientific">Crystallibacter crystallopoietes</name>
    <dbReference type="NCBI Taxonomy" id="37928"/>
    <lineage>
        <taxon>Bacteria</taxon>
        <taxon>Bacillati</taxon>
        <taxon>Actinomycetota</taxon>
        <taxon>Actinomycetes</taxon>
        <taxon>Micrococcales</taxon>
        <taxon>Micrococcaceae</taxon>
        <taxon>Crystallibacter</taxon>
    </lineage>
</organism>
<sequence>MGTTPTEVLAFPNISAIVRDNGTAEVVVAGNSRIVPSGESLQDLRNNALDLVVGEARTLQRPVRVRIEDPEGHGELIVHPDKTIESVSYETRPARRRTPTPETTPQEAAPAVADTVPATEQETVPAQPDTAAAALGKEDAQSDARPWPPGPAASGPVSSGPVCSPQPAKRRPLREAGSFLAAPGTVEPATRGIRGMLNNLGFSLAPSADELGEREDIRLASKHFAGTRTIAVVNQKGGSNKTPTVADLAAVFGRNGGSVVAWDNNPTTGTLGWRTEQGDHTRSALDVIAAADALLSPTAQSADINAFVHHQSTDKYDVLRSDEDVDGTHEVTAEEVDILHRVVSKYYRLILMDSGNNHRSAEWNRMIDHADQLVVPTTNEEDRVEAALLTLQGLDLKSERSASLAANAVVIVSERQKGEARLSQETADKFRPYVRDVVVVPFDPALKSGQIRFGALQPATRRAWLRAAAAVARGL</sequence>
<accession>A0A1H1HZJ6</accession>
<dbReference type="AlphaFoldDB" id="A0A1H1HZJ6"/>
<feature type="compositionally biased region" description="Low complexity" evidence="1">
    <location>
        <begin position="152"/>
        <end position="167"/>
    </location>
</feature>
<dbReference type="Proteomes" id="UP000181917">
    <property type="component" value="Unassembled WGS sequence"/>
</dbReference>
<feature type="compositionally biased region" description="Low complexity" evidence="1">
    <location>
        <begin position="100"/>
        <end position="120"/>
    </location>
</feature>
<dbReference type="EMBL" id="FNKH01000003">
    <property type="protein sequence ID" value="SDR30901.1"/>
    <property type="molecule type" value="Genomic_DNA"/>
</dbReference>